<evidence type="ECO:0000313" key="2">
    <source>
        <dbReference type="EMBL" id="MBB5203198.1"/>
    </source>
</evidence>
<feature type="transmembrane region" description="Helical" evidence="1">
    <location>
        <begin position="213"/>
        <end position="235"/>
    </location>
</feature>
<comment type="caution">
    <text evidence="2">The sequence shown here is derived from an EMBL/GenBank/DDBJ whole genome shotgun (WGS) entry which is preliminary data.</text>
</comment>
<feature type="transmembrane region" description="Helical" evidence="1">
    <location>
        <begin position="560"/>
        <end position="580"/>
    </location>
</feature>
<dbReference type="AlphaFoldDB" id="A0A840S1B2"/>
<dbReference type="Proteomes" id="UP000554837">
    <property type="component" value="Unassembled WGS sequence"/>
</dbReference>
<reference evidence="2 3" key="1">
    <citation type="submission" date="2020-08" db="EMBL/GenBank/DDBJ databases">
        <title>Genomic Encyclopedia of Type Strains, Phase IV (KMG-IV): sequencing the most valuable type-strain genomes for metagenomic binning, comparative biology and taxonomic classification.</title>
        <authorList>
            <person name="Goeker M."/>
        </authorList>
    </citation>
    <scope>NUCLEOTIDE SEQUENCE [LARGE SCALE GENOMIC DNA]</scope>
    <source>
        <strain evidence="2 3">DSM 23958</strain>
    </source>
</reference>
<feature type="transmembrane region" description="Helical" evidence="1">
    <location>
        <begin position="47"/>
        <end position="69"/>
    </location>
</feature>
<feature type="transmembrane region" description="Helical" evidence="1">
    <location>
        <begin position="89"/>
        <end position="115"/>
    </location>
</feature>
<gene>
    <name evidence="2" type="ORF">HNQ51_000491</name>
</gene>
<feature type="transmembrane region" description="Helical" evidence="1">
    <location>
        <begin position="127"/>
        <end position="148"/>
    </location>
</feature>
<sequence length="595" mass="65901">MGLKMFALFRSEWRRLRGVALAGLALHALPLLYLARLLNLPQQSQSLLTLFAVFYLLLGLLFGAWQAAAHRRGGAWLQLLHRPLAPWRVALALLGAGGSSLGLMVAGPLFLSLPLQSAWGRLVEAHHLGLCVYAALVALGGYLCGWAASLGPRGRSLPVLALPLLMLFQYQPLPWLLLPMVLFNGFALALVLDRFRPDTERRPRGFSLVLQGAALFWLVATLLGLLLSLGGQAALSLVGHHPSQEQTPENGFEAWRRLKLPAQIERLGHRLPEALAGQRPGVLRYPVRRMDQRHQPAAIHTLSWRAAELEAEVDFSHQHMLYRVQGARGKLLGWLGTDGLQPQPQARHAFSQPPLMHPAGVLEGRRLWIWDGAAKRLQPGLTLPLADGDIQDLHPVGARQLLVVSAWAVKLMQRAPEGGWATQWRHPLPQGAESIEALQWLHDESSGTLWLSLLEGRHMRAVPRRLQAWRIGAVGAQRLGVRTPEPDFPDWLVRADWVVAPLFTQLGEVLQSVQDRHFGKAHWQAADAWPQPATQRLAVGLSLLAAVGAALLARRRAAHWHWVWAALLLGPALLPVQGLLQTPTRRAWHLRTMPA</sequence>
<accession>A0A840S1B2</accession>
<feature type="transmembrane region" description="Helical" evidence="1">
    <location>
        <begin position="173"/>
        <end position="192"/>
    </location>
</feature>
<organism evidence="2 3">
    <name type="scientific">Inhella inkyongensis</name>
    <dbReference type="NCBI Taxonomy" id="392593"/>
    <lineage>
        <taxon>Bacteria</taxon>
        <taxon>Pseudomonadati</taxon>
        <taxon>Pseudomonadota</taxon>
        <taxon>Betaproteobacteria</taxon>
        <taxon>Burkholderiales</taxon>
        <taxon>Sphaerotilaceae</taxon>
        <taxon>Inhella</taxon>
    </lineage>
</organism>
<protein>
    <submittedName>
        <fullName evidence="2">Uncharacterized protein</fullName>
    </submittedName>
</protein>
<name>A0A840S1B2_9BURK</name>
<evidence type="ECO:0000256" key="1">
    <source>
        <dbReference type="SAM" id="Phobius"/>
    </source>
</evidence>
<keyword evidence="1" id="KW-0472">Membrane</keyword>
<dbReference type="EMBL" id="JACHHO010000001">
    <property type="protein sequence ID" value="MBB5203198.1"/>
    <property type="molecule type" value="Genomic_DNA"/>
</dbReference>
<proteinExistence type="predicted"/>
<evidence type="ECO:0000313" key="3">
    <source>
        <dbReference type="Proteomes" id="UP000554837"/>
    </source>
</evidence>
<dbReference type="RefSeq" id="WP_184044640.1">
    <property type="nucleotide sequence ID" value="NZ_JACHHO010000001.1"/>
</dbReference>
<keyword evidence="1" id="KW-0812">Transmembrane</keyword>
<keyword evidence="3" id="KW-1185">Reference proteome</keyword>
<feature type="transmembrane region" description="Helical" evidence="1">
    <location>
        <begin position="16"/>
        <end position="35"/>
    </location>
</feature>
<keyword evidence="1" id="KW-1133">Transmembrane helix</keyword>